<organism evidence="1 2">
    <name type="scientific">Ophiobolus disseminans</name>
    <dbReference type="NCBI Taxonomy" id="1469910"/>
    <lineage>
        <taxon>Eukaryota</taxon>
        <taxon>Fungi</taxon>
        <taxon>Dikarya</taxon>
        <taxon>Ascomycota</taxon>
        <taxon>Pezizomycotina</taxon>
        <taxon>Dothideomycetes</taxon>
        <taxon>Pleosporomycetidae</taxon>
        <taxon>Pleosporales</taxon>
        <taxon>Pleosporineae</taxon>
        <taxon>Phaeosphaeriaceae</taxon>
        <taxon>Ophiobolus</taxon>
    </lineage>
</organism>
<dbReference type="AlphaFoldDB" id="A0A6A6ZZW9"/>
<gene>
    <name evidence="1" type="ORF">CC86DRAFT_370399</name>
</gene>
<evidence type="ECO:0000313" key="2">
    <source>
        <dbReference type="Proteomes" id="UP000799424"/>
    </source>
</evidence>
<dbReference type="EMBL" id="MU006226">
    <property type="protein sequence ID" value="KAF2826386.1"/>
    <property type="molecule type" value="Genomic_DNA"/>
</dbReference>
<sequence>MFMVGGGPIGFITPYQLACNLPQSSHGINTIERHTKSSQIHYGRAITLFPRCSEMLDQFDSVDQLAQ</sequence>
<dbReference type="InterPro" id="IPR036188">
    <property type="entry name" value="FAD/NAD-bd_sf"/>
</dbReference>
<name>A0A6A6ZZW9_9PLEO</name>
<protein>
    <recommendedName>
        <fullName evidence="3">FAD-binding domain-containing protein</fullName>
    </recommendedName>
</protein>
<dbReference type="OrthoDB" id="1716816at2759"/>
<evidence type="ECO:0000313" key="1">
    <source>
        <dbReference type="EMBL" id="KAF2826386.1"/>
    </source>
</evidence>
<dbReference type="Gene3D" id="3.50.50.60">
    <property type="entry name" value="FAD/NAD(P)-binding domain"/>
    <property type="match status" value="1"/>
</dbReference>
<keyword evidence="2" id="KW-1185">Reference proteome</keyword>
<reference evidence="1" key="1">
    <citation type="journal article" date="2020" name="Stud. Mycol.">
        <title>101 Dothideomycetes genomes: a test case for predicting lifestyles and emergence of pathogens.</title>
        <authorList>
            <person name="Haridas S."/>
            <person name="Albert R."/>
            <person name="Binder M."/>
            <person name="Bloem J."/>
            <person name="Labutti K."/>
            <person name="Salamov A."/>
            <person name="Andreopoulos B."/>
            <person name="Baker S."/>
            <person name="Barry K."/>
            <person name="Bills G."/>
            <person name="Bluhm B."/>
            <person name="Cannon C."/>
            <person name="Castanera R."/>
            <person name="Culley D."/>
            <person name="Daum C."/>
            <person name="Ezra D."/>
            <person name="Gonzalez J."/>
            <person name="Henrissat B."/>
            <person name="Kuo A."/>
            <person name="Liang C."/>
            <person name="Lipzen A."/>
            <person name="Lutzoni F."/>
            <person name="Magnuson J."/>
            <person name="Mondo S."/>
            <person name="Nolan M."/>
            <person name="Ohm R."/>
            <person name="Pangilinan J."/>
            <person name="Park H.-J."/>
            <person name="Ramirez L."/>
            <person name="Alfaro M."/>
            <person name="Sun H."/>
            <person name="Tritt A."/>
            <person name="Yoshinaga Y."/>
            <person name="Zwiers L.-H."/>
            <person name="Turgeon B."/>
            <person name="Goodwin S."/>
            <person name="Spatafora J."/>
            <person name="Crous P."/>
            <person name="Grigoriev I."/>
        </authorList>
    </citation>
    <scope>NUCLEOTIDE SEQUENCE</scope>
    <source>
        <strain evidence="1">CBS 113818</strain>
    </source>
</reference>
<accession>A0A6A6ZZW9</accession>
<dbReference type="Proteomes" id="UP000799424">
    <property type="component" value="Unassembled WGS sequence"/>
</dbReference>
<proteinExistence type="predicted"/>
<evidence type="ECO:0008006" key="3">
    <source>
        <dbReference type="Google" id="ProtNLM"/>
    </source>
</evidence>